<dbReference type="InterPro" id="IPR004532">
    <property type="entry name" value="Phe-tRNA-ligase_IIc_bsu_bact"/>
</dbReference>
<dbReference type="InterPro" id="IPR005146">
    <property type="entry name" value="B3/B4_tRNA-bd"/>
</dbReference>
<evidence type="ECO:0000256" key="5">
    <source>
        <dbReference type="ARBA" id="ARBA00022555"/>
    </source>
</evidence>
<comment type="subcellular location">
    <subcellularLocation>
        <location evidence="1 15">Cytoplasm</location>
    </subcellularLocation>
</comment>
<dbReference type="SUPFAM" id="SSF56037">
    <property type="entry name" value="PheT/TilS domain"/>
    <property type="match status" value="1"/>
</dbReference>
<dbReference type="GO" id="GO:0009328">
    <property type="term" value="C:phenylalanine-tRNA ligase complex"/>
    <property type="evidence" value="ECO:0007669"/>
    <property type="project" value="TreeGrafter"/>
</dbReference>
<dbReference type="GO" id="GO:0004826">
    <property type="term" value="F:phenylalanine-tRNA ligase activity"/>
    <property type="evidence" value="ECO:0007669"/>
    <property type="project" value="UniProtKB-UniRule"/>
</dbReference>
<comment type="caution">
    <text evidence="20">The sequence shown here is derived from an EMBL/GenBank/DDBJ whole genome shotgun (WGS) entry which is preliminary data.</text>
</comment>
<evidence type="ECO:0000256" key="16">
    <source>
        <dbReference type="PROSITE-ProRule" id="PRU00209"/>
    </source>
</evidence>
<keyword evidence="10 15" id="KW-0460">Magnesium</keyword>
<sequence>MIITYNWLKEFVDVDAPPQDLCHRLTMAGLEVDSFKELGAGLESVIVARLDQVDPHPDADRLTLCQVNTGSDVVSVVCGATNHKVGDLVALAQPGTVLPGDFKIKKSKIRGQVSCGMLCSEKELGLADSSEGIMILPEQLPVGQPVFDVMGWRDYQIEIGLTPNRPDCLSMIGVAREVAALYGKRLKLPTIELAEADEAIGSYARVDIENPQACPRYAARMIRGVKIGPSPDWMVRRLEAVGMRSINNIVDVTNYVMMELGHPLHAFDFRFVEDGRIVVKCAQEGDKFATLDGQEHLLSADDLMICDGHKAVALAGVMGGLNSEVQDDTETILLEAAYFNPVAVRRTSKRHGLHTESSHRFERGADVDMVPVALDRAAALMAELGDGKVLTGVVDIYPQPLPQRKVTLALATVHRTLDLPLEAATVTQCLESIGLSVAPQRGEKHLFEVSIPSFRPDLEREIDLIEEIARLYGYDKIPVTMPVGAVDAGVPTDHQRLQRKLRDMLVVAGFSETINYSFIASQAVERIGLPEGDLRRCHVPILNPLSEEQSVMRTSLVPSLLETVNRNLNYRSTDLRLFELRPVFLPGEGGQTKERLSLAAVMTGRREPEGWAQGGALVDFYDLKGAVEGVLTAFGLQHVRFAETPVQTYLHPGKSSALITDNGDLLGYLGEVHPRTLSAFDIEQPVYLLDLDAEELLCQFVSRRSFAPLSRFPDVSRDTALLVDEDVRAEQVLAILRQHQARTVEDMTLFDLYIGKGVPEGKKSMGIRIRYRDMTKTLTEEEVGKAHDRMISALCEKLAAEIR</sequence>
<dbReference type="InterPro" id="IPR012340">
    <property type="entry name" value="NA-bd_OB-fold"/>
</dbReference>
<evidence type="ECO:0000256" key="12">
    <source>
        <dbReference type="ARBA" id="ARBA00022917"/>
    </source>
</evidence>
<evidence type="ECO:0000256" key="11">
    <source>
        <dbReference type="ARBA" id="ARBA00022884"/>
    </source>
</evidence>
<dbReference type="GO" id="GO:0000049">
    <property type="term" value="F:tRNA binding"/>
    <property type="evidence" value="ECO:0007669"/>
    <property type="project" value="UniProtKB-UniRule"/>
</dbReference>
<evidence type="ECO:0000256" key="9">
    <source>
        <dbReference type="ARBA" id="ARBA00022840"/>
    </source>
</evidence>
<dbReference type="SMART" id="SM00873">
    <property type="entry name" value="B3_4"/>
    <property type="match status" value="1"/>
</dbReference>
<dbReference type="InterPro" id="IPR045060">
    <property type="entry name" value="Phe-tRNA-ligase_IIc_bsu"/>
</dbReference>
<evidence type="ECO:0000313" key="20">
    <source>
        <dbReference type="EMBL" id="MBD1399061.1"/>
    </source>
</evidence>
<dbReference type="Proteomes" id="UP000632828">
    <property type="component" value="Unassembled WGS sequence"/>
</dbReference>
<keyword evidence="8 15" id="KW-0547">Nucleotide-binding</keyword>
<proteinExistence type="inferred from homology"/>
<dbReference type="Gene3D" id="2.40.50.140">
    <property type="entry name" value="Nucleic acid-binding proteins"/>
    <property type="match status" value="1"/>
</dbReference>
<dbReference type="InterPro" id="IPR033714">
    <property type="entry name" value="tRNA_bind_bactPheRS"/>
</dbReference>
<keyword evidence="11 16" id="KW-0694">RNA-binding</keyword>
<dbReference type="SUPFAM" id="SSF54991">
    <property type="entry name" value="Anticodon-binding domain of PheRS"/>
    <property type="match status" value="1"/>
</dbReference>
<dbReference type="Gene3D" id="3.30.56.10">
    <property type="match status" value="2"/>
</dbReference>
<name>A0A8J6UQJ9_9BACT</name>
<dbReference type="FunFam" id="3.50.40.10:FF:000001">
    <property type="entry name" value="Phenylalanine--tRNA ligase beta subunit"/>
    <property type="match status" value="1"/>
</dbReference>
<keyword evidence="6 15" id="KW-0436">Ligase</keyword>
<dbReference type="HAMAP" id="MF_00283">
    <property type="entry name" value="Phe_tRNA_synth_beta1"/>
    <property type="match status" value="1"/>
</dbReference>
<dbReference type="InterPro" id="IPR020825">
    <property type="entry name" value="Phe-tRNA_synthase-like_B3/B4"/>
</dbReference>
<evidence type="ECO:0000256" key="2">
    <source>
        <dbReference type="ARBA" id="ARBA00008653"/>
    </source>
</evidence>
<dbReference type="GO" id="GO:0005524">
    <property type="term" value="F:ATP binding"/>
    <property type="evidence" value="ECO:0007669"/>
    <property type="project" value="UniProtKB-UniRule"/>
</dbReference>
<dbReference type="EC" id="6.1.1.20" evidence="15"/>
<comment type="subunit">
    <text evidence="3 15">Tetramer of two alpha and two beta subunits.</text>
</comment>
<dbReference type="SUPFAM" id="SSF46955">
    <property type="entry name" value="Putative DNA-binding domain"/>
    <property type="match status" value="1"/>
</dbReference>
<comment type="cofactor">
    <cofactor evidence="15">
        <name>Mg(2+)</name>
        <dbReference type="ChEBI" id="CHEBI:18420"/>
    </cofactor>
    <text evidence="15">Binds 2 magnesium ions per tetramer.</text>
</comment>
<gene>
    <name evidence="15" type="primary">pheT</name>
    <name evidence="20" type="ORF">ICT70_00045</name>
</gene>
<feature type="domain" description="TRNA-binding" evidence="17">
    <location>
        <begin position="39"/>
        <end position="147"/>
    </location>
</feature>
<dbReference type="GO" id="GO:0006432">
    <property type="term" value="P:phenylalanyl-tRNA aminoacylation"/>
    <property type="evidence" value="ECO:0007669"/>
    <property type="project" value="UniProtKB-UniRule"/>
</dbReference>
<dbReference type="Pfam" id="PF03147">
    <property type="entry name" value="FDX-ACB"/>
    <property type="match status" value="1"/>
</dbReference>
<dbReference type="InterPro" id="IPR005121">
    <property type="entry name" value="Fdx_antiC-bd"/>
</dbReference>
<dbReference type="FunFam" id="2.40.50.140:FF:000045">
    <property type="entry name" value="Phenylalanine--tRNA ligase beta subunit"/>
    <property type="match status" value="1"/>
</dbReference>
<dbReference type="AlphaFoldDB" id="A0A8J6UQJ9"/>
<evidence type="ECO:0000256" key="15">
    <source>
        <dbReference type="HAMAP-Rule" id="MF_00283"/>
    </source>
</evidence>
<dbReference type="InterPro" id="IPR005147">
    <property type="entry name" value="tRNA_synthase_B5-dom"/>
</dbReference>
<evidence type="ECO:0000259" key="17">
    <source>
        <dbReference type="PROSITE" id="PS50886"/>
    </source>
</evidence>
<dbReference type="PANTHER" id="PTHR10947:SF0">
    <property type="entry name" value="PHENYLALANINE--TRNA LIGASE BETA SUBUNIT"/>
    <property type="match status" value="1"/>
</dbReference>
<evidence type="ECO:0000313" key="21">
    <source>
        <dbReference type="Proteomes" id="UP000632828"/>
    </source>
</evidence>
<organism evidence="20 21">
    <name type="scientific">Pelovirga terrestris</name>
    <dbReference type="NCBI Taxonomy" id="2771352"/>
    <lineage>
        <taxon>Bacteria</taxon>
        <taxon>Pseudomonadati</taxon>
        <taxon>Thermodesulfobacteriota</taxon>
        <taxon>Desulfuromonadia</taxon>
        <taxon>Geobacterales</taxon>
        <taxon>Geobacteraceae</taxon>
        <taxon>Pelovirga</taxon>
    </lineage>
</organism>
<keyword evidence="13 15" id="KW-0030">Aminoacyl-tRNA synthetase</keyword>
<keyword evidence="5 16" id="KW-0820">tRNA-binding</keyword>
<evidence type="ECO:0000256" key="8">
    <source>
        <dbReference type="ARBA" id="ARBA00022741"/>
    </source>
</evidence>
<keyword evidence="21" id="KW-1185">Reference proteome</keyword>
<dbReference type="CDD" id="cd02796">
    <property type="entry name" value="tRNA_bind_bactPheRS"/>
    <property type="match status" value="1"/>
</dbReference>
<evidence type="ECO:0000256" key="3">
    <source>
        <dbReference type="ARBA" id="ARBA00011209"/>
    </source>
</evidence>
<evidence type="ECO:0000256" key="10">
    <source>
        <dbReference type="ARBA" id="ARBA00022842"/>
    </source>
</evidence>
<evidence type="ECO:0000259" key="18">
    <source>
        <dbReference type="PROSITE" id="PS51447"/>
    </source>
</evidence>
<dbReference type="Pfam" id="PF03484">
    <property type="entry name" value="B5"/>
    <property type="match status" value="1"/>
</dbReference>
<evidence type="ECO:0000259" key="19">
    <source>
        <dbReference type="PROSITE" id="PS51483"/>
    </source>
</evidence>
<evidence type="ECO:0000256" key="7">
    <source>
        <dbReference type="ARBA" id="ARBA00022723"/>
    </source>
</evidence>
<dbReference type="InterPro" id="IPR041616">
    <property type="entry name" value="PheRS_beta_core"/>
</dbReference>
<feature type="domain" description="B5" evidence="19">
    <location>
        <begin position="401"/>
        <end position="479"/>
    </location>
</feature>
<dbReference type="PROSITE" id="PS50886">
    <property type="entry name" value="TRBD"/>
    <property type="match status" value="1"/>
</dbReference>
<dbReference type="RefSeq" id="WP_191153343.1">
    <property type="nucleotide sequence ID" value="NZ_JACWUN010000001.1"/>
</dbReference>
<dbReference type="GO" id="GO:0000287">
    <property type="term" value="F:magnesium ion binding"/>
    <property type="evidence" value="ECO:0007669"/>
    <property type="project" value="UniProtKB-UniRule"/>
</dbReference>
<dbReference type="SUPFAM" id="SSF55681">
    <property type="entry name" value="Class II aaRS and biotin synthetases"/>
    <property type="match status" value="1"/>
</dbReference>
<dbReference type="CDD" id="cd00769">
    <property type="entry name" value="PheRS_beta_core"/>
    <property type="match status" value="1"/>
</dbReference>
<feature type="binding site" evidence="15">
    <location>
        <position position="463"/>
    </location>
    <ligand>
        <name>Mg(2+)</name>
        <dbReference type="ChEBI" id="CHEBI:18420"/>
        <note>shared with alpha subunit</note>
    </ligand>
</feature>
<comment type="catalytic activity">
    <reaction evidence="14 15">
        <text>tRNA(Phe) + L-phenylalanine + ATP = L-phenylalanyl-tRNA(Phe) + AMP + diphosphate + H(+)</text>
        <dbReference type="Rhea" id="RHEA:19413"/>
        <dbReference type="Rhea" id="RHEA-COMP:9668"/>
        <dbReference type="Rhea" id="RHEA-COMP:9699"/>
        <dbReference type="ChEBI" id="CHEBI:15378"/>
        <dbReference type="ChEBI" id="CHEBI:30616"/>
        <dbReference type="ChEBI" id="CHEBI:33019"/>
        <dbReference type="ChEBI" id="CHEBI:58095"/>
        <dbReference type="ChEBI" id="CHEBI:78442"/>
        <dbReference type="ChEBI" id="CHEBI:78531"/>
        <dbReference type="ChEBI" id="CHEBI:456215"/>
        <dbReference type="EC" id="6.1.1.20"/>
    </reaction>
</comment>
<feature type="binding site" evidence="15">
    <location>
        <position position="467"/>
    </location>
    <ligand>
        <name>Mg(2+)</name>
        <dbReference type="ChEBI" id="CHEBI:18420"/>
        <note>shared with alpha subunit</note>
    </ligand>
</feature>
<reference evidence="20" key="1">
    <citation type="submission" date="2020-09" db="EMBL/GenBank/DDBJ databases">
        <title>Pelobacter alkaliphilus sp. nov., a novel anaerobic arsenate-reducing bacterium from terrestrial mud volcano.</title>
        <authorList>
            <person name="Khomyakova M.A."/>
            <person name="Merkel A.Y."/>
            <person name="Slobodkin A.I."/>
        </authorList>
    </citation>
    <scope>NUCLEOTIDE SEQUENCE</scope>
    <source>
        <strain evidence="20">M08fum</strain>
    </source>
</reference>
<dbReference type="InterPro" id="IPR036690">
    <property type="entry name" value="Fdx_antiC-bd_sf"/>
</dbReference>
<dbReference type="PROSITE" id="PS51447">
    <property type="entry name" value="FDX_ACB"/>
    <property type="match status" value="1"/>
</dbReference>
<evidence type="ECO:0000256" key="1">
    <source>
        <dbReference type="ARBA" id="ARBA00004496"/>
    </source>
</evidence>
<dbReference type="SUPFAM" id="SSF50249">
    <property type="entry name" value="Nucleic acid-binding proteins"/>
    <property type="match status" value="1"/>
</dbReference>
<dbReference type="InterPro" id="IPR009061">
    <property type="entry name" value="DNA-bd_dom_put_sf"/>
</dbReference>
<dbReference type="PANTHER" id="PTHR10947">
    <property type="entry name" value="PHENYLALANYL-TRNA SYNTHETASE BETA CHAIN AND LEUCINE-RICH REPEAT-CONTAINING PROTEIN 47"/>
    <property type="match status" value="1"/>
</dbReference>
<dbReference type="NCBIfam" id="TIGR00472">
    <property type="entry name" value="pheT_bact"/>
    <property type="match status" value="1"/>
</dbReference>
<keyword evidence="9 15" id="KW-0067">ATP-binding</keyword>
<accession>A0A8J6UQJ9</accession>
<evidence type="ECO:0000256" key="13">
    <source>
        <dbReference type="ARBA" id="ARBA00023146"/>
    </source>
</evidence>
<dbReference type="SMART" id="SM00874">
    <property type="entry name" value="B5"/>
    <property type="match status" value="1"/>
</dbReference>
<evidence type="ECO:0000256" key="6">
    <source>
        <dbReference type="ARBA" id="ARBA00022598"/>
    </source>
</evidence>
<dbReference type="Pfam" id="PF03483">
    <property type="entry name" value="B3_4"/>
    <property type="match status" value="1"/>
</dbReference>
<feature type="binding site" evidence="15">
    <location>
        <position position="457"/>
    </location>
    <ligand>
        <name>Mg(2+)</name>
        <dbReference type="ChEBI" id="CHEBI:18420"/>
        <note>shared with alpha subunit</note>
    </ligand>
</feature>
<protein>
    <recommendedName>
        <fullName evidence="15">Phenylalanine--tRNA ligase beta subunit</fullName>
        <ecNumber evidence="15">6.1.1.20</ecNumber>
    </recommendedName>
    <alternativeName>
        <fullName evidence="15">Phenylalanyl-tRNA synthetase beta subunit</fullName>
        <shortName evidence="15">PheRS</shortName>
    </alternativeName>
</protein>
<dbReference type="PROSITE" id="PS51483">
    <property type="entry name" value="B5"/>
    <property type="match status" value="1"/>
</dbReference>
<evidence type="ECO:0000256" key="4">
    <source>
        <dbReference type="ARBA" id="ARBA00022490"/>
    </source>
</evidence>
<feature type="binding site" evidence="15">
    <location>
        <position position="466"/>
    </location>
    <ligand>
        <name>Mg(2+)</name>
        <dbReference type="ChEBI" id="CHEBI:18420"/>
        <note>shared with alpha subunit</note>
    </ligand>
</feature>
<dbReference type="NCBIfam" id="NF045760">
    <property type="entry name" value="YtpR"/>
    <property type="match status" value="1"/>
</dbReference>
<dbReference type="InterPro" id="IPR045864">
    <property type="entry name" value="aa-tRNA-synth_II/BPL/LPL"/>
</dbReference>
<dbReference type="Gene3D" id="3.30.930.10">
    <property type="entry name" value="Bira Bifunctional Protein, Domain 2"/>
    <property type="match status" value="1"/>
</dbReference>
<dbReference type="Pfam" id="PF17759">
    <property type="entry name" value="tRNA_synthFbeta"/>
    <property type="match status" value="1"/>
</dbReference>
<dbReference type="FunFam" id="3.30.70.380:FF:000001">
    <property type="entry name" value="Phenylalanine--tRNA ligase beta subunit"/>
    <property type="match status" value="1"/>
</dbReference>
<evidence type="ECO:0000256" key="14">
    <source>
        <dbReference type="ARBA" id="ARBA00049255"/>
    </source>
</evidence>
<keyword evidence="12 15" id="KW-0648">Protein biosynthesis</keyword>
<dbReference type="Pfam" id="PF01588">
    <property type="entry name" value="tRNA_bind"/>
    <property type="match status" value="1"/>
</dbReference>
<dbReference type="Gene3D" id="3.30.70.380">
    <property type="entry name" value="Ferrodoxin-fold anticodon-binding domain"/>
    <property type="match status" value="1"/>
</dbReference>
<comment type="similarity">
    <text evidence="2 15">Belongs to the phenylalanyl-tRNA synthetase beta subunit family. Type 1 subfamily.</text>
</comment>
<feature type="domain" description="FDX-ACB" evidence="18">
    <location>
        <begin position="710"/>
        <end position="803"/>
    </location>
</feature>
<dbReference type="Gene3D" id="3.50.40.10">
    <property type="entry name" value="Phenylalanyl-trna Synthetase, Chain B, domain 3"/>
    <property type="match status" value="1"/>
</dbReference>
<dbReference type="EMBL" id="JACWUN010000001">
    <property type="protein sequence ID" value="MBD1399061.1"/>
    <property type="molecule type" value="Genomic_DNA"/>
</dbReference>
<keyword evidence="4 15" id="KW-0963">Cytoplasm</keyword>
<dbReference type="InterPro" id="IPR002547">
    <property type="entry name" value="tRNA-bd_dom"/>
</dbReference>
<dbReference type="SMART" id="SM00896">
    <property type="entry name" value="FDX-ACB"/>
    <property type="match status" value="1"/>
</dbReference>
<keyword evidence="7 15" id="KW-0479">Metal-binding</keyword>